<feature type="signal peptide" evidence="2">
    <location>
        <begin position="1"/>
        <end position="19"/>
    </location>
</feature>
<dbReference type="AlphaFoldDB" id="A0A0A9F977"/>
<evidence type="ECO:0000256" key="1">
    <source>
        <dbReference type="SAM" id="MobiDB-lite"/>
    </source>
</evidence>
<reference evidence="3" key="2">
    <citation type="journal article" date="2015" name="Data Brief">
        <title>Shoot transcriptome of the giant reed, Arundo donax.</title>
        <authorList>
            <person name="Barrero R.A."/>
            <person name="Guerrero F.D."/>
            <person name="Moolhuijzen P."/>
            <person name="Goolsby J.A."/>
            <person name="Tidwell J."/>
            <person name="Bellgard S.E."/>
            <person name="Bellgard M.I."/>
        </authorList>
    </citation>
    <scope>NUCLEOTIDE SEQUENCE</scope>
    <source>
        <tissue evidence="3">Shoot tissue taken approximately 20 cm above the soil surface</tissue>
    </source>
</reference>
<feature type="chain" id="PRO_5002045713" description="Secreted protein" evidence="2">
    <location>
        <begin position="20"/>
        <end position="82"/>
    </location>
</feature>
<organism evidence="3">
    <name type="scientific">Arundo donax</name>
    <name type="common">Giant reed</name>
    <name type="synonym">Donax arundinaceus</name>
    <dbReference type="NCBI Taxonomy" id="35708"/>
    <lineage>
        <taxon>Eukaryota</taxon>
        <taxon>Viridiplantae</taxon>
        <taxon>Streptophyta</taxon>
        <taxon>Embryophyta</taxon>
        <taxon>Tracheophyta</taxon>
        <taxon>Spermatophyta</taxon>
        <taxon>Magnoliopsida</taxon>
        <taxon>Liliopsida</taxon>
        <taxon>Poales</taxon>
        <taxon>Poaceae</taxon>
        <taxon>PACMAD clade</taxon>
        <taxon>Arundinoideae</taxon>
        <taxon>Arundineae</taxon>
        <taxon>Arundo</taxon>
    </lineage>
</organism>
<dbReference type="EMBL" id="GBRH01188316">
    <property type="protein sequence ID" value="JAE09580.1"/>
    <property type="molecule type" value="Transcribed_RNA"/>
</dbReference>
<evidence type="ECO:0000256" key="2">
    <source>
        <dbReference type="SAM" id="SignalP"/>
    </source>
</evidence>
<reference evidence="3" key="1">
    <citation type="submission" date="2014-09" db="EMBL/GenBank/DDBJ databases">
        <authorList>
            <person name="Magalhaes I.L.F."/>
            <person name="Oliveira U."/>
            <person name="Santos F.R."/>
            <person name="Vidigal T.H.D.A."/>
            <person name="Brescovit A.D."/>
            <person name="Santos A.J."/>
        </authorList>
    </citation>
    <scope>NUCLEOTIDE SEQUENCE</scope>
    <source>
        <tissue evidence="3">Shoot tissue taken approximately 20 cm above the soil surface</tissue>
    </source>
</reference>
<sequence>MVILFADVVAASAAHAASASSSADATLPRPITPSPLPLSSSLRNQSTMASPDGRRGQRKVAESSVRVGVLSCSDRAERGDEV</sequence>
<name>A0A0A9F977_ARUDO</name>
<evidence type="ECO:0008006" key="4">
    <source>
        <dbReference type="Google" id="ProtNLM"/>
    </source>
</evidence>
<evidence type="ECO:0000313" key="3">
    <source>
        <dbReference type="EMBL" id="JAE09580.1"/>
    </source>
</evidence>
<feature type="region of interest" description="Disordered" evidence="1">
    <location>
        <begin position="17"/>
        <end position="65"/>
    </location>
</feature>
<protein>
    <recommendedName>
        <fullName evidence="4">Secreted protein</fullName>
    </recommendedName>
</protein>
<proteinExistence type="predicted"/>
<feature type="compositionally biased region" description="Basic and acidic residues" evidence="1">
    <location>
        <begin position="52"/>
        <end position="61"/>
    </location>
</feature>
<accession>A0A0A9F977</accession>
<keyword evidence="2" id="KW-0732">Signal</keyword>
<feature type="compositionally biased region" description="Low complexity" evidence="1">
    <location>
        <begin position="17"/>
        <end position="29"/>
    </location>
</feature>